<feature type="region of interest" description="Disordered" evidence="3">
    <location>
        <begin position="26"/>
        <end position="75"/>
    </location>
</feature>
<dbReference type="EMBL" id="WUUT01000009">
    <property type="protein sequence ID" value="MXR53144.1"/>
    <property type="molecule type" value="Genomic_DNA"/>
</dbReference>
<dbReference type="SUPFAM" id="SSF49503">
    <property type="entry name" value="Cupredoxins"/>
    <property type="match status" value="1"/>
</dbReference>
<organism evidence="5 6">
    <name type="scientific">Halovenus carboxidivorans</name>
    <dbReference type="NCBI Taxonomy" id="2692199"/>
    <lineage>
        <taxon>Archaea</taxon>
        <taxon>Methanobacteriati</taxon>
        <taxon>Methanobacteriota</taxon>
        <taxon>Stenosarchaea group</taxon>
        <taxon>Halobacteria</taxon>
        <taxon>Halobacteriales</taxon>
        <taxon>Haloarculaceae</taxon>
        <taxon>Halovenus</taxon>
    </lineage>
</organism>
<dbReference type="InterPro" id="IPR008972">
    <property type="entry name" value="Cupredoxin"/>
</dbReference>
<evidence type="ECO:0000256" key="3">
    <source>
        <dbReference type="SAM" id="MobiDB-lite"/>
    </source>
</evidence>
<evidence type="ECO:0000313" key="5">
    <source>
        <dbReference type="EMBL" id="MXR53144.1"/>
    </source>
</evidence>
<evidence type="ECO:0000256" key="1">
    <source>
        <dbReference type="ARBA" id="ARBA00022723"/>
    </source>
</evidence>
<protein>
    <recommendedName>
        <fullName evidence="4">Blue (type 1) copper domain-containing protein</fullName>
    </recommendedName>
</protein>
<dbReference type="Gene3D" id="2.60.40.420">
    <property type="entry name" value="Cupredoxins - blue copper proteins"/>
    <property type="match status" value="1"/>
</dbReference>
<evidence type="ECO:0000259" key="4">
    <source>
        <dbReference type="Pfam" id="PF00127"/>
    </source>
</evidence>
<gene>
    <name evidence="5" type="ORF">GRX03_16240</name>
</gene>
<dbReference type="Pfam" id="PF00127">
    <property type="entry name" value="Copper-bind"/>
    <property type="match status" value="1"/>
</dbReference>
<evidence type="ECO:0000313" key="6">
    <source>
        <dbReference type="Proteomes" id="UP000466535"/>
    </source>
</evidence>
<dbReference type="Proteomes" id="UP000466535">
    <property type="component" value="Unassembled WGS sequence"/>
</dbReference>
<proteinExistence type="predicted"/>
<keyword evidence="1" id="KW-0479">Metal-binding</keyword>
<dbReference type="GO" id="GO:0009055">
    <property type="term" value="F:electron transfer activity"/>
    <property type="evidence" value="ECO:0007669"/>
    <property type="project" value="InterPro"/>
</dbReference>
<accession>A0A6B0T506</accession>
<dbReference type="InterPro" id="IPR000923">
    <property type="entry name" value="BlueCu_1"/>
</dbReference>
<reference evidence="5 6" key="1">
    <citation type="submission" date="2019-12" db="EMBL/GenBank/DDBJ databases">
        <title>Isolation and characterization of three novel carbon monoxide-oxidizing members of Halobacteria from salione crusts and soils.</title>
        <authorList>
            <person name="Myers M.R."/>
            <person name="King G.M."/>
        </authorList>
    </citation>
    <scope>NUCLEOTIDE SEQUENCE [LARGE SCALE GENOMIC DNA]</scope>
    <source>
        <strain evidence="5 6">WSH3</strain>
    </source>
</reference>
<keyword evidence="6" id="KW-1185">Reference proteome</keyword>
<keyword evidence="2" id="KW-0186">Copper</keyword>
<comment type="caution">
    <text evidence="5">The sequence shown here is derived from an EMBL/GenBank/DDBJ whole genome shotgun (WGS) entry which is preliminary data.</text>
</comment>
<evidence type="ECO:0000256" key="2">
    <source>
        <dbReference type="ARBA" id="ARBA00023008"/>
    </source>
</evidence>
<name>A0A6B0T506_9EURY</name>
<dbReference type="AlphaFoldDB" id="A0A6B0T506"/>
<sequence length="122" mass="13028">MKCSFTLRKTRLICICQKNSGGKIAERPFGGSVPPPVSPSSLAVSTKARERRRRIAPSRQTDNGGAHNVVSADESAAEFQSGEVVASEGATFERGFRTPGAHLYYCAPHQAVGMHGAIVVEE</sequence>
<dbReference type="GO" id="GO:0005507">
    <property type="term" value="F:copper ion binding"/>
    <property type="evidence" value="ECO:0007669"/>
    <property type="project" value="InterPro"/>
</dbReference>
<feature type="domain" description="Blue (type 1) copper" evidence="4">
    <location>
        <begin position="63"/>
        <end position="121"/>
    </location>
</feature>